<accession>A0ABV6G8G5</accession>
<reference evidence="1 2" key="1">
    <citation type="submission" date="2024-09" db="EMBL/GenBank/DDBJ databases">
        <authorList>
            <person name="Sun Q."/>
            <person name="Mori K."/>
        </authorList>
    </citation>
    <scope>NUCLEOTIDE SEQUENCE [LARGE SCALE GENOMIC DNA]</scope>
    <source>
        <strain evidence="1 2">CCM 7228</strain>
    </source>
</reference>
<evidence type="ECO:0000313" key="2">
    <source>
        <dbReference type="Proteomes" id="UP001589854"/>
    </source>
</evidence>
<comment type="caution">
    <text evidence="1">The sequence shown here is derived from an EMBL/GenBank/DDBJ whole genome shotgun (WGS) entry which is preliminary data.</text>
</comment>
<protein>
    <submittedName>
        <fullName evidence="1">Uncharacterized protein</fullName>
    </submittedName>
</protein>
<organism evidence="1 2">
    <name type="scientific">Metabacillus herbersteinensis</name>
    <dbReference type="NCBI Taxonomy" id="283816"/>
    <lineage>
        <taxon>Bacteria</taxon>
        <taxon>Bacillati</taxon>
        <taxon>Bacillota</taxon>
        <taxon>Bacilli</taxon>
        <taxon>Bacillales</taxon>
        <taxon>Bacillaceae</taxon>
        <taxon>Metabacillus</taxon>
    </lineage>
</organism>
<dbReference type="EMBL" id="JBHLVO010000001">
    <property type="protein sequence ID" value="MFC0269966.1"/>
    <property type="molecule type" value="Genomic_DNA"/>
</dbReference>
<evidence type="ECO:0000313" key="1">
    <source>
        <dbReference type="EMBL" id="MFC0269966.1"/>
    </source>
</evidence>
<proteinExistence type="predicted"/>
<gene>
    <name evidence="1" type="ORF">ACFFIX_00645</name>
</gene>
<dbReference type="RefSeq" id="WP_378929413.1">
    <property type="nucleotide sequence ID" value="NZ_JBHLVO010000001.1"/>
</dbReference>
<dbReference type="Proteomes" id="UP001589854">
    <property type="component" value="Unassembled WGS sequence"/>
</dbReference>
<sequence>MKNFDQYPKSVKKMVRYIKQEATKEQLDELGKVIEYAINKRTLTLEKTSQH</sequence>
<keyword evidence="2" id="KW-1185">Reference proteome</keyword>
<name>A0ABV6G8G5_9BACI</name>